<feature type="domain" description="Anaphase-promoting complex subunit 5" evidence="3">
    <location>
        <begin position="251"/>
        <end position="278"/>
    </location>
</feature>
<evidence type="ECO:0000256" key="1">
    <source>
        <dbReference type="SAM" id="Coils"/>
    </source>
</evidence>
<evidence type="ECO:0000259" key="3">
    <source>
        <dbReference type="Pfam" id="PF12862"/>
    </source>
</evidence>
<accession>A0A7T8ERQ9</accession>
<keyword evidence="1" id="KW-0175">Coiled coil</keyword>
<feature type="coiled-coil region" evidence="1">
    <location>
        <begin position="260"/>
        <end position="317"/>
    </location>
</feature>
<evidence type="ECO:0000313" key="4">
    <source>
        <dbReference type="EMBL" id="QQO91883.1"/>
    </source>
</evidence>
<dbReference type="InterPro" id="IPR026000">
    <property type="entry name" value="Apc5_dom"/>
</dbReference>
<sequence length="413" mass="45382">MSNKDLLKQAIAEAKTIREAAIANAKEALEESLTPHLKEMLAQKLQEMEDVEDMEEIVNEEDMINNPEGETAHGNVAEAEEEEEAEEEAPEGEEEAGEEEEEVEIEDMSIDDLKDLIRDIVSQEVGQEESEEEMPGEEAPEGEEDMVSMDGDSEEIDINELLAELEGMDNNGVNEGFEQWLDSVSAQMDKFGKNNPTIQAIEKAVSAAQDKAKKAGITGHGMTKGHKVFEESENLEEGFEQWLDSVSAQMDKFGKNNPTIQAIEKAVQAAQEKAKKAGITGHGMTKGHKISEESEELAEALATVKALKGQLQEVNLLNAKLLYVNKVFKSNNLTEGQKVNVIAAFDKAETVKEVKLVFETVSKNVVAKPATIKEHRSFASKATGNAQTTAPKEIISEVSEQVSRWQKLAGIIK</sequence>
<feature type="domain" description="Anaphase-promoting complex subunit 5" evidence="3">
    <location>
        <begin position="189"/>
        <end position="216"/>
    </location>
</feature>
<protein>
    <submittedName>
        <fullName evidence="4">DNA polymerase phi-like protein</fullName>
    </submittedName>
</protein>
<feature type="compositionally biased region" description="Acidic residues" evidence="2">
    <location>
        <begin position="78"/>
        <end position="110"/>
    </location>
</feature>
<feature type="region of interest" description="Disordered" evidence="2">
    <location>
        <begin position="61"/>
        <end position="111"/>
    </location>
</feature>
<proteinExistence type="predicted"/>
<feature type="region of interest" description="Disordered" evidence="2">
    <location>
        <begin position="124"/>
        <end position="147"/>
    </location>
</feature>
<evidence type="ECO:0000313" key="5">
    <source>
        <dbReference type="Proteomes" id="UP000595566"/>
    </source>
</evidence>
<dbReference type="EMBL" id="MW353175">
    <property type="protein sequence ID" value="QQO91883.1"/>
    <property type="molecule type" value="Genomic_DNA"/>
</dbReference>
<gene>
    <name evidence="4" type="ORF">immuto26A_204</name>
</gene>
<evidence type="ECO:0000256" key="2">
    <source>
        <dbReference type="SAM" id="MobiDB-lite"/>
    </source>
</evidence>
<name>A0A7T8ERQ9_9CAUD</name>
<organism evidence="4 5">
    <name type="scientific">Flavobacterium phage vB_FspM_immuto_2-6A</name>
    <dbReference type="NCBI Taxonomy" id="2801477"/>
    <lineage>
        <taxon>Viruses</taxon>
        <taxon>Duplodnaviria</taxon>
        <taxon>Heunggongvirae</taxon>
        <taxon>Uroviricota</taxon>
        <taxon>Caudoviricetes</taxon>
        <taxon>Immutovirus</taxon>
        <taxon>Immutovirus immuto</taxon>
    </lineage>
</organism>
<dbReference type="Proteomes" id="UP000595566">
    <property type="component" value="Segment"/>
</dbReference>
<reference evidence="4 5" key="1">
    <citation type="submission" date="2020-12" db="EMBL/GenBank/DDBJ databases">
        <title>Dynamics of Baltic Sea phages driven by environmental changes.</title>
        <authorList>
            <person name="Hoetzinger M."/>
            <person name="Nilsson E."/>
            <person name="Holmfeldt K."/>
        </authorList>
    </citation>
    <scope>NUCLEOTIDE SEQUENCE [LARGE SCALE GENOMIC DNA]</scope>
</reference>
<dbReference type="Pfam" id="PF12862">
    <property type="entry name" value="ANAPC5"/>
    <property type="match status" value="2"/>
</dbReference>
<feature type="compositionally biased region" description="Acidic residues" evidence="2">
    <location>
        <begin position="126"/>
        <end position="147"/>
    </location>
</feature>
<keyword evidence="5" id="KW-1185">Reference proteome</keyword>